<dbReference type="InterPro" id="IPR006467">
    <property type="entry name" value="MiaB-like_bact"/>
</dbReference>
<dbReference type="PROSITE" id="PS51918">
    <property type="entry name" value="RADICAL_SAM"/>
    <property type="match status" value="1"/>
</dbReference>
<evidence type="ECO:0000256" key="4">
    <source>
        <dbReference type="ARBA" id="ARBA00022691"/>
    </source>
</evidence>
<keyword evidence="3" id="KW-0808">Transferase</keyword>
<evidence type="ECO:0000256" key="3">
    <source>
        <dbReference type="ARBA" id="ARBA00022679"/>
    </source>
</evidence>
<dbReference type="PANTHER" id="PTHR11918:SF45">
    <property type="entry name" value="THREONYLCARBAMOYLADENOSINE TRNA METHYLTHIOTRANSFERASE"/>
    <property type="match status" value="1"/>
</dbReference>
<dbReference type="RefSeq" id="WP_264504854.1">
    <property type="nucleotide sequence ID" value="NZ_JAPDFL010000001.1"/>
</dbReference>
<gene>
    <name evidence="10" type="primary">mtaB</name>
    <name evidence="10" type="ORF">OKW52_05665</name>
</gene>
<organism evidence="10 11">
    <name type="scientific">Pararhodobacter zhoushanensis</name>
    <dbReference type="NCBI Taxonomy" id="2479545"/>
    <lineage>
        <taxon>Bacteria</taxon>
        <taxon>Pseudomonadati</taxon>
        <taxon>Pseudomonadota</taxon>
        <taxon>Alphaproteobacteria</taxon>
        <taxon>Rhodobacterales</taxon>
        <taxon>Paracoccaceae</taxon>
        <taxon>Pararhodobacter</taxon>
    </lineage>
</organism>
<evidence type="ECO:0000256" key="6">
    <source>
        <dbReference type="ARBA" id="ARBA00023004"/>
    </source>
</evidence>
<evidence type="ECO:0000256" key="1">
    <source>
        <dbReference type="ARBA" id="ARBA00001966"/>
    </source>
</evidence>
<dbReference type="InterPro" id="IPR013848">
    <property type="entry name" value="Methylthiotransferase_N"/>
</dbReference>
<evidence type="ECO:0000256" key="7">
    <source>
        <dbReference type="ARBA" id="ARBA00023014"/>
    </source>
</evidence>
<accession>A0ABT3GW60</accession>
<dbReference type="InterPro" id="IPR020612">
    <property type="entry name" value="Methylthiotransferase_CS"/>
</dbReference>
<keyword evidence="7" id="KW-0411">Iron-sulfur</keyword>
<dbReference type="SFLD" id="SFLDG01061">
    <property type="entry name" value="methylthiotransferase"/>
    <property type="match status" value="1"/>
</dbReference>
<sequence length="418" mass="45622">MNAPVFTTLGCRLNAYETEAMKDLAQQAGVANAHVVNTCAVTAEAVRKARQEIRKIARENPGAAIIVTGCAAQTEPETFAAMPEVTRVIGNHEKMQPETWAGLAPDLIGTTERVQVDDILSVQETAGHLIDGFGTRARAYVQVQNGCDHRCTFCIIPYGRGNSRSVPAGVVVEQIKRLVGAGYNEVVLTGVDLTSWGADLPATPKLGDLVRRILKLVPDLPRLRISSIDSIEADPALIEAIAAEPRLMPHLHLSLQAGDDMILKRMKRRHLRDDAIRFCEDMRKARPDLIYGADIIAGFPTETDEMFANTLDMVRACGLTWLHVFPYSPRKGTPAARMPQVLKAVIKDRAAQLRALGDQLAQAHLAQQVGREHRVLMESPRMGRTEQFTEVSFGTDQPVGSIVPARIAGHDGAQLRAG</sequence>
<dbReference type="SFLD" id="SFLDG01082">
    <property type="entry name" value="B12-binding_domain_containing"/>
    <property type="match status" value="1"/>
</dbReference>
<dbReference type="PROSITE" id="PS51449">
    <property type="entry name" value="MTTASE_N"/>
    <property type="match status" value="1"/>
</dbReference>
<dbReference type="NCBIfam" id="TIGR00089">
    <property type="entry name" value="MiaB/RimO family radical SAM methylthiotransferase"/>
    <property type="match status" value="1"/>
</dbReference>
<comment type="caution">
    <text evidence="10">The sequence shown here is derived from an EMBL/GenBank/DDBJ whole genome shotgun (WGS) entry which is preliminary data.</text>
</comment>
<reference evidence="10 11" key="1">
    <citation type="submission" date="2022-10" db="EMBL/GenBank/DDBJ databases">
        <title>Pararhodobacter sp. nov., isolated from marine algae.</title>
        <authorList>
            <person name="Choi B.J."/>
            <person name="Kim J.M."/>
            <person name="Lee J.K."/>
            <person name="Choi D.G."/>
            <person name="Jeon C.O."/>
        </authorList>
    </citation>
    <scope>NUCLEOTIDE SEQUENCE [LARGE SCALE GENOMIC DNA]</scope>
    <source>
        <strain evidence="10 11">ZQ420</strain>
    </source>
</reference>
<dbReference type="InterPro" id="IPR058240">
    <property type="entry name" value="rSAM_sf"/>
</dbReference>
<dbReference type="SUPFAM" id="SSF102114">
    <property type="entry name" value="Radical SAM enzymes"/>
    <property type="match status" value="1"/>
</dbReference>
<evidence type="ECO:0000256" key="5">
    <source>
        <dbReference type="ARBA" id="ARBA00022723"/>
    </source>
</evidence>
<dbReference type="SFLD" id="SFLDS00029">
    <property type="entry name" value="Radical_SAM"/>
    <property type="match status" value="1"/>
</dbReference>
<keyword evidence="2" id="KW-0004">4Fe-4S</keyword>
<dbReference type="Proteomes" id="UP001208938">
    <property type="component" value="Unassembled WGS sequence"/>
</dbReference>
<dbReference type="Gene3D" id="3.80.30.20">
    <property type="entry name" value="tm_1862 like domain"/>
    <property type="match status" value="1"/>
</dbReference>
<dbReference type="InterPro" id="IPR005839">
    <property type="entry name" value="Methylthiotransferase"/>
</dbReference>
<evidence type="ECO:0000313" key="11">
    <source>
        <dbReference type="Proteomes" id="UP001208938"/>
    </source>
</evidence>
<evidence type="ECO:0000259" key="8">
    <source>
        <dbReference type="PROSITE" id="PS51449"/>
    </source>
</evidence>
<dbReference type="Gene3D" id="3.40.50.12160">
    <property type="entry name" value="Methylthiotransferase, N-terminal domain"/>
    <property type="match status" value="1"/>
</dbReference>
<dbReference type="CDD" id="cd01335">
    <property type="entry name" value="Radical_SAM"/>
    <property type="match status" value="1"/>
</dbReference>
<keyword evidence="6" id="KW-0408">Iron</keyword>
<dbReference type="Pfam" id="PF00919">
    <property type="entry name" value="UPF0004"/>
    <property type="match status" value="1"/>
</dbReference>
<dbReference type="EMBL" id="JAPDFL010000001">
    <property type="protein sequence ID" value="MCW1931763.1"/>
    <property type="molecule type" value="Genomic_DNA"/>
</dbReference>
<feature type="domain" description="Radical SAM core" evidence="9">
    <location>
        <begin position="133"/>
        <end position="363"/>
    </location>
</feature>
<name>A0ABT3GW60_9RHOB</name>
<keyword evidence="4" id="KW-0949">S-adenosyl-L-methionine</keyword>
<dbReference type="SMART" id="SM00729">
    <property type="entry name" value="Elp3"/>
    <property type="match status" value="1"/>
</dbReference>
<dbReference type="InterPro" id="IPR038135">
    <property type="entry name" value="Methylthiotransferase_N_sf"/>
</dbReference>
<dbReference type="InterPro" id="IPR007197">
    <property type="entry name" value="rSAM"/>
</dbReference>
<dbReference type="PROSITE" id="PS01278">
    <property type="entry name" value="MTTASE_RADICAL"/>
    <property type="match status" value="1"/>
</dbReference>
<dbReference type="InterPro" id="IPR006638">
    <property type="entry name" value="Elp3/MiaA/NifB-like_rSAM"/>
</dbReference>
<dbReference type="InterPro" id="IPR023404">
    <property type="entry name" value="rSAM_horseshoe"/>
</dbReference>
<dbReference type="NCBIfam" id="TIGR01579">
    <property type="entry name" value="MiaB-like-C"/>
    <property type="match status" value="1"/>
</dbReference>
<dbReference type="PANTHER" id="PTHR11918">
    <property type="entry name" value="RADICAL SAM PROTEINS"/>
    <property type="match status" value="1"/>
</dbReference>
<dbReference type="Pfam" id="PF04055">
    <property type="entry name" value="Radical_SAM"/>
    <property type="match status" value="1"/>
</dbReference>
<evidence type="ECO:0000259" key="9">
    <source>
        <dbReference type="PROSITE" id="PS51918"/>
    </source>
</evidence>
<evidence type="ECO:0000313" key="10">
    <source>
        <dbReference type="EMBL" id="MCW1931763.1"/>
    </source>
</evidence>
<proteinExistence type="predicted"/>
<keyword evidence="5" id="KW-0479">Metal-binding</keyword>
<feature type="domain" description="MTTase N-terminal" evidence="8">
    <location>
        <begin position="2"/>
        <end position="113"/>
    </location>
</feature>
<keyword evidence="11" id="KW-1185">Reference proteome</keyword>
<protein>
    <submittedName>
        <fullName evidence="10">tRNA (N(6)-L-threonylcarbamoyladenosine(37)-C(2))-methylthiotransferase MtaB</fullName>
    </submittedName>
</protein>
<comment type="cofactor">
    <cofactor evidence="1">
        <name>[4Fe-4S] cluster</name>
        <dbReference type="ChEBI" id="CHEBI:49883"/>
    </cofactor>
</comment>
<evidence type="ECO:0000256" key="2">
    <source>
        <dbReference type="ARBA" id="ARBA00022485"/>
    </source>
</evidence>